<dbReference type="OrthoDB" id="10598996at2759"/>
<evidence type="ECO:0000256" key="1">
    <source>
        <dbReference type="SAM" id="MobiDB-lite"/>
    </source>
</evidence>
<feature type="region of interest" description="Disordered" evidence="1">
    <location>
        <begin position="143"/>
        <end position="164"/>
    </location>
</feature>
<name>J0WRY2_AURST</name>
<dbReference type="AlphaFoldDB" id="J0WRY2"/>
<reference evidence="3" key="1">
    <citation type="journal article" date="2012" name="Science">
        <title>The Paleozoic origin of enzymatic lignin decomposition reconstructed from 31 fungal genomes.</title>
        <authorList>
            <person name="Floudas D."/>
            <person name="Binder M."/>
            <person name="Riley R."/>
            <person name="Barry K."/>
            <person name="Blanchette R.A."/>
            <person name="Henrissat B."/>
            <person name="Martinez A.T."/>
            <person name="Otillar R."/>
            <person name="Spatafora J.W."/>
            <person name="Yadav J.S."/>
            <person name="Aerts A."/>
            <person name="Benoit I."/>
            <person name="Boyd A."/>
            <person name="Carlson A."/>
            <person name="Copeland A."/>
            <person name="Coutinho P.M."/>
            <person name="de Vries R.P."/>
            <person name="Ferreira P."/>
            <person name="Findley K."/>
            <person name="Foster B."/>
            <person name="Gaskell J."/>
            <person name="Glotzer D."/>
            <person name="Gorecki P."/>
            <person name="Heitman J."/>
            <person name="Hesse C."/>
            <person name="Hori C."/>
            <person name="Igarashi K."/>
            <person name="Jurgens J.A."/>
            <person name="Kallen N."/>
            <person name="Kersten P."/>
            <person name="Kohler A."/>
            <person name="Kuees U."/>
            <person name="Kumar T.K.A."/>
            <person name="Kuo A."/>
            <person name="LaButti K."/>
            <person name="Larrondo L.F."/>
            <person name="Lindquist E."/>
            <person name="Ling A."/>
            <person name="Lombard V."/>
            <person name="Lucas S."/>
            <person name="Lundell T."/>
            <person name="Martin R."/>
            <person name="McLaughlin D.J."/>
            <person name="Morgenstern I."/>
            <person name="Morin E."/>
            <person name="Murat C."/>
            <person name="Nagy L.G."/>
            <person name="Nolan M."/>
            <person name="Ohm R.A."/>
            <person name="Patyshakuliyeva A."/>
            <person name="Rokas A."/>
            <person name="Ruiz-Duenas F.J."/>
            <person name="Sabat G."/>
            <person name="Salamov A."/>
            <person name="Samejima M."/>
            <person name="Schmutz J."/>
            <person name="Slot J.C."/>
            <person name="St John F."/>
            <person name="Stenlid J."/>
            <person name="Sun H."/>
            <person name="Sun S."/>
            <person name="Syed K."/>
            <person name="Tsang A."/>
            <person name="Wiebenga A."/>
            <person name="Young D."/>
            <person name="Pisabarro A."/>
            <person name="Eastwood D.C."/>
            <person name="Martin F."/>
            <person name="Cullen D."/>
            <person name="Grigoriev I.V."/>
            <person name="Hibbett D.S."/>
        </authorList>
    </citation>
    <scope>NUCLEOTIDE SEQUENCE [LARGE SCALE GENOMIC DNA]</scope>
    <source>
        <strain evidence="3">TFB10046</strain>
    </source>
</reference>
<dbReference type="InParanoid" id="J0WRY2"/>
<evidence type="ECO:0000313" key="3">
    <source>
        <dbReference type="Proteomes" id="UP000006514"/>
    </source>
</evidence>
<evidence type="ECO:0000313" key="2">
    <source>
        <dbReference type="EMBL" id="EJD35511.1"/>
    </source>
</evidence>
<proteinExistence type="predicted"/>
<dbReference type="Proteomes" id="UP000006514">
    <property type="component" value="Unassembled WGS sequence"/>
</dbReference>
<gene>
    <name evidence="2" type="ORF">AURDEDRAFT_117369</name>
</gene>
<organism evidence="2 3">
    <name type="scientific">Auricularia subglabra (strain TFB-10046 / SS5)</name>
    <name type="common">White-rot fungus</name>
    <name type="synonym">Auricularia delicata (strain TFB10046)</name>
    <dbReference type="NCBI Taxonomy" id="717982"/>
    <lineage>
        <taxon>Eukaryota</taxon>
        <taxon>Fungi</taxon>
        <taxon>Dikarya</taxon>
        <taxon>Basidiomycota</taxon>
        <taxon>Agaricomycotina</taxon>
        <taxon>Agaricomycetes</taxon>
        <taxon>Auriculariales</taxon>
        <taxon>Auriculariaceae</taxon>
        <taxon>Auricularia</taxon>
    </lineage>
</organism>
<dbReference type="EMBL" id="JH687888">
    <property type="protein sequence ID" value="EJD35511.1"/>
    <property type="molecule type" value="Genomic_DNA"/>
</dbReference>
<dbReference type="KEGG" id="adl:AURDEDRAFT_117369"/>
<feature type="compositionally biased region" description="Polar residues" evidence="1">
    <location>
        <begin position="50"/>
        <end position="63"/>
    </location>
</feature>
<sequence>MHTPTPSAAKQEIAHLLDPAYHRLSSSPTPSFWTDAAGGTHDPDFRPFVTSASANNTRRSSFDTGARRSFELPSAPVTPTKDERRAARRALQPDLAAALKQHEREQRPGWLWRARAKSSPALGLHDDPVPPLSVPALVVSDWTDDEDDEQHEKPHMHTHTPTGEQLRRQLASLSLKVDLAVFRAKKRIRRKVGLA</sequence>
<feature type="region of interest" description="Disordered" evidence="1">
    <location>
        <begin position="25"/>
        <end position="87"/>
    </location>
</feature>
<protein>
    <submittedName>
        <fullName evidence="2">Uncharacterized protein</fullName>
    </submittedName>
</protein>
<keyword evidence="3" id="KW-1185">Reference proteome</keyword>
<accession>J0WRY2</accession>